<evidence type="ECO:0000256" key="4">
    <source>
        <dbReference type="ARBA" id="ARBA00023136"/>
    </source>
</evidence>
<keyword evidence="3" id="KW-1133">Transmembrane helix</keyword>
<evidence type="ECO:0000256" key="3">
    <source>
        <dbReference type="ARBA" id="ARBA00022989"/>
    </source>
</evidence>
<comment type="subcellular location">
    <subcellularLocation>
        <location evidence="1">Membrane</location>
        <topology evidence="1">Single-pass membrane protein</topology>
    </subcellularLocation>
</comment>
<keyword evidence="2" id="KW-0812">Transmembrane</keyword>
<feature type="compositionally biased region" description="Low complexity" evidence="5">
    <location>
        <begin position="51"/>
        <end position="87"/>
    </location>
</feature>
<dbReference type="InterPro" id="IPR007343">
    <property type="entry name" value="Uncharacterised_pept_Zn_put"/>
</dbReference>
<dbReference type="GO" id="GO:0016020">
    <property type="term" value="C:membrane"/>
    <property type="evidence" value="ECO:0007669"/>
    <property type="project" value="UniProtKB-SubCell"/>
</dbReference>
<evidence type="ECO:0008006" key="8">
    <source>
        <dbReference type="Google" id="ProtNLM"/>
    </source>
</evidence>
<evidence type="ECO:0000256" key="2">
    <source>
        <dbReference type="ARBA" id="ARBA00022692"/>
    </source>
</evidence>
<evidence type="ECO:0000313" key="7">
    <source>
        <dbReference type="Proteomes" id="UP000198727"/>
    </source>
</evidence>
<evidence type="ECO:0000313" key="6">
    <source>
        <dbReference type="EMBL" id="SFQ17261.1"/>
    </source>
</evidence>
<dbReference type="PANTHER" id="PTHR30168:SF0">
    <property type="entry name" value="INNER MEMBRANE PROTEIN"/>
    <property type="match status" value="1"/>
</dbReference>
<dbReference type="EMBL" id="FOWW01000005">
    <property type="protein sequence ID" value="SFQ17261.1"/>
    <property type="molecule type" value="Genomic_DNA"/>
</dbReference>
<proteinExistence type="predicted"/>
<name>A0A1I5WC51_9PSEU</name>
<dbReference type="Proteomes" id="UP000198727">
    <property type="component" value="Unassembled WGS sequence"/>
</dbReference>
<evidence type="ECO:0000256" key="5">
    <source>
        <dbReference type="SAM" id="MobiDB-lite"/>
    </source>
</evidence>
<evidence type="ECO:0000256" key="1">
    <source>
        <dbReference type="ARBA" id="ARBA00004167"/>
    </source>
</evidence>
<dbReference type="STRING" id="587909.SAMN05421810_10535"/>
<protein>
    <recommendedName>
        <fullName evidence="8">Neutral zinc metallopeptidase</fullName>
    </recommendedName>
</protein>
<accession>A0A1I5WC51</accession>
<organism evidence="6 7">
    <name type="scientific">Amycolatopsis arida</name>
    <dbReference type="NCBI Taxonomy" id="587909"/>
    <lineage>
        <taxon>Bacteria</taxon>
        <taxon>Bacillati</taxon>
        <taxon>Actinomycetota</taxon>
        <taxon>Actinomycetes</taxon>
        <taxon>Pseudonocardiales</taxon>
        <taxon>Pseudonocardiaceae</taxon>
        <taxon>Amycolatopsis</taxon>
    </lineage>
</organism>
<sequence length="332" mass="35324">MPAPAPPAPRRTGPVVAAALAVVAVLVVSAVVVVSLVVGGGDQAADAGYPDYPAATGLPEPSPSSSTTATTSTGSTSTTGRPRMSSPVTPTGPRKVFALADHPLLRDPRAGLPNHTCHLPTWRSDPRSAQAFFTAASDCLDAAWRPLLERYDLPFVSPALHFPSGPSFTTECGTIQVGIATAAYYCENNLYVPFAGLQTDQYGDNPGVYLALFAHEYGHHVQEVSGLMDAAWERIYEAGQNSQEGLEMARRKELQAQCFSGMFLGAHVDRGGSITRDMYNRAWHDQETRGDDTSGTRDHGSNANYAAWWRAGAKDNRIVACNTFAAPSSAVS</sequence>
<dbReference type="Pfam" id="PF04228">
    <property type="entry name" value="Zn_peptidase"/>
    <property type="match status" value="1"/>
</dbReference>
<feature type="region of interest" description="Disordered" evidence="5">
    <location>
        <begin position="51"/>
        <end position="93"/>
    </location>
</feature>
<keyword evidence="4" id="KW-0472">Membrane</keyword>
<reference evidence="7" key="1">
    <citation type="submission" date="2016-10" db="EMBL/GenBank/DDBJ databases">
        <authorList>
            <person name="Varghese N."/>
            <person name="Submissions S."/>
        </authorList>
    </citation>
    <scope>NUCLEOTIDE SEQUENCE [LARGE SCALE GENOMIC DNA]</scope>
    <source>
        <strain evidence="7">CGMCC 4.5579</strain>
    </source>
</reference>
<dbReference type="AlphaFoldDB" id="A0A1I5WC51"/>
<keyword evidence="7" id="KW-1185">Reference proteome</keyword>
<dbReference type="PANTHER" id="PTHR30168">
    <property type="entry name" value="PUTATIVE MEMBRANE PROTEIN YPFJ"/>
    <property type="match status" value="1"/>
</dbReference>
<gene>
    <name evidence="6" type="ORF">SAMN05421810_10535</name>
</gene>